<feature type="signal peptide" evidence="1">
    <location>
        <begin position="1"/>
        <end position="21"/>
    </location>
</feature>
<dbReference type="InterPro" id="IPR029000">
    <property type="entry name" value="Cyclophilin-like_dom_sf"/>
</dbReference>
<sequence>MRNLVIAGVMLAAATGMSARAQPPKPLTPGDIVAAAPASAWKDISPDDLLVMQMGTRRIVIQLAPAFAPVHVANIRTLARGNWWEGASVYRVQDNYVAQWGQNETEKPFPAGIVARPPHEYWRALSGIALTPLGSPDAYAPAAGFWQGWPVATSPAEGWATLPHCYGYVGVARDLAPDTGTGAELYAIIGHAPRTLDRNIAVVGRVIEGIDALSSLSRGTGTMGFYKEGAEAAVPLTSVRVASQLPAGERPRFQYLDTASATFTRYLKLRANRNDDFFKVAAGGVDLCGASVPVRKTP</sequence>
<dbReference type="EMBL" id="CP049869">
    <property type="protein sequence ID" value="QIK78873.1"/>
    <property type="molecule type" value="Genomic_DNA"/>
</dbReference>
<dbReference type="GO" id="GO:0003755">
    <property type="term" value="F:peptidyl-prolyl cis-trans isomerase activity"/>
    <property type="evidence" value="ECO:0007669"/>
    <property type="project" value="InterPro"/>
</dbReference>
<evidence type="ECO:0000256" key="1">
    <source>
        <dbReference type="SAM" id="SignalP"/>
    </source>
</evidence>
<keyword evidence="4" id="KW-1185">Reference proteome</keyword>
<evidence type="ECO:0000259" key="2">
    <source>
        <dbReference type="PROSITE" id="PS50072"/>
    </source>
</evidence>
<dbReference type="Pfam" id="PF00160">
    <property type="entry name" value="Pro_isomerase"/>
    <property type="match status" value="1"/>
</dbReference>
<dbReference type="Gene3D" id="2.40.100.10">
    <property type="entry name" value="Cyclophilin-like"/>
    <property type="match status" value="1"/>
</dbReference>
<dbReference type="AlphaFoldDB" id="A0A6G7YQ57"/>
<keyword evidence="3" id="KW-0413">Isomerase</keyword>
<name>A0A6G7YQ57_9SPHN</name>
<dbReference type="InterPro" id="IPR002130">
    <property type="entry name" value="Cyclophilin-type_PPIase_dom"/>
</dbReference>
<protein>
    <submittedName>
        <fullName evidence="3">Peptidylprolyl isomerase</fullName>
    </submittedName>
</protein>
<dbReference type="KEGG" id="spii:G7077_08165"/>
<dbReference type="Proteomes" id="UP000503222">
    <property type="component" value="Chromosome"/>
</dbReference>
<dbReference type="SUPFAM" id="SSF50891">
    <property type="entry name" value="Cyclophilin-like"/>
    <property type="match status" value="1"/>
</dbReference>
<evidence type="ECO:0000313" key="4">
    <source>
        <dbReference type="Proteomes" id="UP000503222"/>
    </source>
</evidence>
<accession>A0A6G7YQ57</accession>
<dbReference type="PROSITE" id="PS50072">
    <property type="entry name" value="CSA_PPIASE_2"/>
    <property type="match status" value="1"/>
</dbReference>
<gene>
    <name evidence="3" type="ORF">G7077_08165</name>
</gene>
<feature type="chain" id="PRO_5026356395" evidence="1">
    <location>
        <begin position="22"/>
        <end position="298"/>
    </location>
</feature>
<evidence type="ECO:0000313" key="3">
    <source>
        <dbReference type="EMBL" id="QIK78873.1"/>
    </source>
</evidence>
<dbReference type="RefSeq" id="WP_166411264.1">
    <property type="nucleotide sequence ID" value="NZ_CP049869.1"/>
</dbReference>
<keyword evidence="1" id="KW-0732">Signal</keyword>
<proteinExistence type="predicted"/>
<organism evidence="3 4">
    <name type="scientific">Sphingomonas piscis</name>
    <dbReference type="NCBI Taxonomy" id="2714943"/>
    <lineage>
        <taxon>Bacteria</taxon>
        <taxon>Pseudomonadati</taxon>
        <taxon>Pseudomonadota</taxon>
        <taxon>Alphaproteobacteria</taxon>
        <taxon>Sphingomonadales</taxon>
        <taxon>Sphingomonadaceae</taxon>
        <taxon>Sphingomonas</taxon>
    </lineage>
</organism>
<reference evidence="3 4" key="1">
    <citation type="submission" date="2020-03" db="EMBL/GenBank/DDBJ databases">
        <title>Sphingomonas sp. nov., isolated from fish.</title>
        <authorList>
            <person name="Hyun D.-W."/>
            <person name="Bae J.-W."/>
        </authorList>
    </citation>
    <scope>NUCLEOTIDE SEQUENCE [LARGE SCALE GENOMIC DNA]</scope>
    <source>
        <strain evidence="3 4">HDW15B</strain>
    </source>
</reference>
<feature type="domain" description="PPIase cyclophilin-type" evidence="2">
    <location>
        <begin position="48"/>
        <end position="243"/>
    </location>
</feature>